<dbReference type="NCBIfam" id="NF041766">
    <property type="entry name" value="choice_anch_U"/>
    <property type="match status" value="1"/>
</dbReference>
<reference evidence="6" key="1">
    <citation type="journal article" date="2019" name="Int. J. Syst. Evol. Microbiol.">
        <title>The Global Catalogue of Microorganisms (GCM) 10K type strain sequencing project: providing services to taxonomists for standard genome sequencing and annotation.</title>
        <authorList>
            <consortium name="The Broad Institute Genomics Platform"/>
            <consortium name="The Broad Institute Genome Sequencing Center for Infectious Disease"/>
            <person name="Wu L."/>
            <person name="Ma J."/>
        </authorList>
    </citation>
    <scope>NUCLEOTIDE SEQUENCE [LARGE SCALE GENOMIC DNA]</scope>
    <source>
        <strain evidence="6">JCM 31890</strain>
    </source>
</reference>
<dbReference type="NCBIfam" id="TIGR04174">
    <property type="entry name" value="IPTL_CTERM"/>
    <property type="match status" value="1"/>
</dbReference>
<dbReference type="PANTHER" id="PTHR35580">
    <property type="entry name" value="CELL SURFACE GLYCOPROTEIN (S-LAYER PROTEIN)-LIKE PROTEIN"/>
    <property type="match status" value="1"/>
</dbReference>
<evidence type="ECO:0000313" key="6">
    <source>
        <dbReference type="Proteomes" id="UP001501788"/>
    </source>
</evidence>
<comment type="caution">
    <text evidence="5">The sequence shown here is derived from an EMBL/GenBank/DDBJ whole genome shotgun (WGS) entry which is preliminary data.</text>
</comment>
<dbReference type="Pfam" id="PF25778">
    <property type="entry name" value="DUF7948"/>
    <property type="match status" value="1"/>
</dbReference>
<dbReference type="PANTHER" id="PTHR35580:SF1">
    <property type="entry name" value="PHYTASE-LIKE DOMAIN-CONTAINING PROTEIN"/>
    <property type="match status" value="1"/>
</dbReference>
<dbReference type="InterPro" id="IPR052918">
    <property type="entry name" value="Motility_Chemotaxis_Reg"/>
</dbReference>
<feature type="chain" id="PRO_5047162246" description="Big-1 domain-containing protein" evidence="3">
    <location>
        <begin position="20"/>
        <end position="1538"/>
    </location>
</feature>
<gene>
    <name evidence="5" type="ORF">GCM10023090_06430</name>
</gene>
<dbReference type="InterPro" id="IPR008964">
    <property type="entry name" value="Invasin/intimin_cell_adhesion"/>
</dbReference>
<protein>
    <recommendedName>
        <fullName evidence="4">Big-1 domain-containing protein</fullName>
    </recommendedName>
</protein>
<dbReference type="InterPro" id="IPR010620">
    <property type="entry name" value="SBBP_repeat"/>
</dbReference>
<dbReference type="SUPFAM" id="SSF49373">
    <property type="entry name" value="Invasin/intimin cell-adhesion fragments"/>
    <property type="match status" value="1"/>
</dbReference>
<dbReference type="SMART" id="SM00634">
    <property type="entry name" value="BID_1"/>
    <property type="match status" value="1"/>
</dbReference>
<dbReference type="Gene3D" id="2.60.40.10">
    <property type="entry name" value="Immunoglobulins"/>
    <property type="match status" value="1"/>
</dbReference>
<evidence type="ECO:0000256" key="1">
    <source>
        <dbReference type="ARBA" id="ARBA00010116"/>
    </source>
</evidence>
<dbReference type="Pfam" id="PF18203">
    <property type="entry name" value="IPTL-CTERM"/>
    <property type="match status" value="1"/>
</dbReference>
<dbReference type="InterPro" id="IPR013783">
    <property type="entry name" value="Ig-like_fold"/>
</dbReference>
<dbReference type="RefSeq" id="WP_345061082.1">
    <property type="nucleotide sequence ID" value="NZ_BAABEX010000005.1"/>
</dbReference>
<name>A0ABP8L1J2_9BURK</name>
<evidence type="ECO:0000313" key="5">
    <source>
        <dbReference type="EMBL" id="GAA4419716.1"/>
    </source>
</evidence>
<feature type="signal peptide" evidence="3">
    <location>
        <begin position="1"/>
        <end position="19"/>
    </location>
</feature>
<dbReference type="Pfam" id="PF06739">
    <property type="entry name" value="SBBP"/>
    <property type="match status" value="2"/>
</dbReference>
<evidence type="ECO:0000259" key="4">
    <source>
        <dbReference type="PROSITE" id="PS51127"/>
    </source>
</evidence>
<dbReference type="InterPro" id="IPR057708">
    <property type="entry name" value="DUF7948"/>
</dbReference>
<dbReference type="InterPro" id="IPR026442">
    <property type="entry name" value="IPTL_CTERM"/>
</dbReference>
<dbReference type="EMBL" id="BAABEX010000005">
    <property type="protein sequence ID" value="GAA4419716.1"/>
    <property type="molecule type" value="Genomic_DNA"/>
</dbReference>
<accession>A0ABP8L1J2</accession>
<feature type="transmembrane region" description="Helical" evidence="2">
    <location>
        <begin position="1513"/>
        <end position="1530"/>
    </location>
</feature>
<organism evidence="5 6">
    <name type="scientific">Acidovorax lacteus</name>
    <dbReference type="NCBI Taxonomy" id="1924988"/>
    <lineage>
        <taxon>Bacteria</taxon>
        <taxon>Pseudomonadati</taxon>
        <taxon>Pseudomonadota</taxon>
        <taxon>Betaproteobacteria</taxon>
        <taxon>Burkholderiales</taxon>
        <taxon>Comamonadaceae</taxon>
        <taxon>Acidovorax</taxon>
    </lineage>
</organism>
<sequence>MRRIFAALSLSVIAGSVSAAGPAPSAALVQRELAERQHRFLSLPAEASGGAAFRAMVPGRQIGFDTQGVVMDAREGAGLQSKQGGVGPLRMRFEGAAPVQPQGFDASPAQYHWLVGPSAASWQTHLRTYAGIAYRQVWPGIDAVFTGSAAGLKYQFELAPGADPARVAWVVEGADRAEVLSDGSLVWHVAGQRMADAAPLVFQPGAGGQGQVVVTSAYRLESLGAQRWRVGFRLGAYDASRPLIIDPAWTGYSGLVGGNSDDLVYAVARDSDGNTYACGVTQSTDLPVTTGGGARGATDAFVVKFNASGAVQFVTYVGGSGEDACHGLALDGLGRIYLAGGTTSNNFPAVGTDAANRLRRSKTGDHKDAFVVRLANDGASVGYAGYIGGSEDDQANGIAVDALGRAYVTGYSVCTASAGSGCTTAAPQFPAHVGPRTSHGGDASATGGMDPFLARVAANGSTLEYAGFLGGDGGDEAGHAVAVKSDGSAVVVGATNSSAASLPTLTGFRTITNSDRTADLLDAFVATVPESGGSVTVELLTGSGAGIDRALAVAIAADGSVLVGGETSSSNFPANNAGARALANGPYASNSGGMDGFIVRLGGSLPYATYLGGSGYDSVGGIAQDADAVYVVGQTASGAGFPVQAQSGLTTTPRGLDDGFIVRLTHRTAGSAAQVAYSGFLGTAAYDGMWAVAAGTLGADTILSVGGFTSTSGSNGLTAPTTGALSGGAMRSNGLVLRIDPFGPPAAMTVESGNGQSTQIGAAFAQSLSLKITDQDGRALPGVVVNFSVPGSGASASLAPSTSATTDAAGVATVTATANMVAGSYNVSATSGSLTAQFALTNAQGSQVGFSVTASPGSVVFGGQATLSTSGGAGTGAVSYAVTAGGSFCSVTGSTLSATGAGTCTVTATKASDGNYQAATATVDVTVTKAEQAGLSVVANPASVVLNGTAALSTTGGTGAGAVSYAVTAGATSCSVTGSTLTALAIGNCTVTATKAGDANYNPVTGTVQVTVTRASQSPLTVSAAPSPSVQVNRSATLSTTGGSGTGSVAYAVTAGASFCSVSGAVVTGVLPGTCTVTATKAADADFEAVTATLDITVGKADQAGLTAVASPAAIVYLGTSALSTTGGSGSGVVSYSITAGAGQCQLSGATVTGIGVGNCTVTATKAADALYNAASATVDITVSKAAQPTLTLSANPASLQLQQTASLSVSGGAGTGGVAYSVTQGSTFCSVTGSTVRGDALGTCEITASKAGDAFYLPATATLSLSVGKIVQTITFAALPAKALGDADFTVSATASSNLTVSFASATPAVCSVTGATVRLLGVGTCRLMASQAGDATYAAASAVQQDFAVTVPAGVGTSISGNTPGGQVLATTAAPWQFTAAGNGLYQSAGFIGVSGHPKSPGSALSGWSFPYGVFDFVATGGAVGGSVSITFTYPQALPAGARFWKYGPTASNTTPHWYPFDSAVVAGNTVTITIIDGGLGDDDLVANGIVRDAGGIGVPAPSNAASIPTLGGWALILLSGLLGLWGMRHSRRVGR</sequence>
<keyword evidence="3" id="KW-0732">Signal</keyword>
<evidence type="ECO:0000256" key="3">
    <source>
        <dbReference type="SAM" id="SignalP"/>
    </source>
</evidence>
<feature type="domain" description="Big-1" evidence="4">
    <location>
        <begin position="750"/>
        <end position="851"/>
    </location>
</feature>
<dbReference type="Proteomes" id="UP001501788">
    <property type="component" value="Unassembled WGS sequence"/>
</dbReference>
<dbReference type="InterPro" id="IPR053784">
    <property type="entry name" value="Choice_anch_U_dom"/>
</dbReference>
<proteinExistence type="inferred from homology"/>
<dbReference type="InterPro" id="IPR003344">
    <property type="entry name" value="Big_1_dom"/>
</dbReference>
<keyword evidence="6" id="KW-1185">Reference proteome</keyword>
<evidence type="ECO:0000256" key="2">
    <source>
        <dbReference type="SAM" id="Phobius"/>
    </source>
</evidence>
<keyword evidence="2" id="KW-0472">Membrane</keyword>
<comment type="similarity">
    <text evidence="1">Belongs to the intimin/invasin family.</text>
</comment>
<keyword evidence="2" id="KW-1133">Transmembrane helix</keyword>
<keyword evidence="2" id="KW-0812">Transmembrane</keyword>
<dbReference type="PROSITE" id="PS51127">
    <property type="entry name" value="BIG1"/>
    <property type="match status" value="1"/>
</dbReference>